<dbReference type="RefSeq" id="WP_012195978.1">
    <property type="nucleotide sequence ID" value="NC_009976.1"/>
</dbReference>
<dbReference type="InterPro" id="IPR038731">
    <property type="entry name" value="RgtA/B/C-like"/>
</dbReference>
<feature type="transmembrane region" description="Helical" evidence="8">
    <location>
        <begin position="136"/>
        <end position="154"/>
    </location>
</feature>
<dbReference type="PANTHER" id="PTHR33908:SF11">
    <property type="entry name" value="MEMBRANE PROTEIN"/>
    <property type="match status" value="1"/>
</dbReference>
<feature type="transmembrane region" description="Helical" evidence="8">
    <location>
        <begin position="210"/>
        <end position="225"/>
    </location>
</feature>
<dbReference type="GO" id="GO:0009103">
    <property type="term" value="P:lipopolysaccharide biosynthetic process"/>
    <property type="evidence" value="ECO:0007669"/>
    <property type="project" value="UniProtKB-ARBA"/>
</dbReference>
<evidence type="ECO:0000256" key="5">
    <source>
        <dbReference type="ARBA" id="ARBA00022692"/>
    </source>
</evidence>
<evidence type="ECO:0000256" key="2">
    <source>
        <dbReference type="ARBA" id="ARBA00022475"/>
    </source>
</evidence>
<dbReference type="STRING" id="93059.P9211_14261"/>
<feature type="transmembrane region" description="Helical" evidence="8">
    <location>
        <begin position="29"/>
        <end position="48"/>
    </location>
</feature>
<evidence type="ECO:0000256" key="4">
    <source>
        <dbReference type="ARBA" id="ARBA00022679"/>
    </source>
</evidence>
<name>A9BBZ5_PROM4</name>
<evidence type="ECO:0000256" key="3">
    <source>
        <dbReference type="ARBA" id="ARBA00022676"/>
    </source>
</evidence>
<dbReference type="EMBL" id="CP000878">
    <property type="protein sequence ID" value="ABX09357.1"/>
    <property type="molecule type" value="Genomic_DNA"/>
</dbReference>
<feature type="transmembrane region" description="Helical" evidence="8">
    <location>
        <begin position="160"/>
        <end position="176"/>
    </location>
</feature>
<dbReference type="GO" id="GO:0005886">
    <property type="term" value="C:plasma membrane"/>
    <property type="evidence" value="ECO:0007669"/>
    <property type="project" value="UniProtKB-SubCell"/>
</dbReference>
<feature type="transmembrane region" description="Helical" evidence="8">
    <location>
        <begin position="232"/>
        <end position="254"/>
    </location>
</feature>
<dbReference type="eggNOG" id="COG1807">
    <property type="taxonomic scope" value="Bacteria"/>
</dbReference>
<keyword evidence="5 8" id="KW-0812">Transmembrane</keyword>
<dbReference type="GO" id="GO:0016763">
    <property type="term" value="F:pentosyltransferase activity"/>
    <property type="evidence" value="ECO:0007669"/>
    <property type="project" value="TreeGrafter"/>
</dbReference>
<accession>A9BBZ5</accession>
<gene>
    <name evidence="10" type="ordered locus">P9211_14261</name>
</gene>
<feature type="domain" description="Glycosyltransferase RgtA/B/C/D-like" evidence="9">
    <location>
        <begin position="86"/>
        <end position="247"/>
    </location>
</feature>
<evidence type="ECO:0000259" key="9">
    <source>
        <dbReference type="Pfam" id="PF13231"/>
    </source>
</evidence>
<feature type="transmembrane region" description="Helical" evidence="8">
    <location>
        <begin position="283"/>
        <end position="305"/>
    </location>
</feature>
<dbReference type="Pfam" id="PF13231">
    <property type="entry name" value="PMT_2"/>
    <property type="match status" value="1"/>
</dbReference>
<dbReference type="HOGENOM" id="CLU_038252_0_0_3"/>
<evidence type="ECO:0000313" key="10">
    <source>
        <dbReference type="EMBL" id="ABX09357.1"/>
    </source>
</evidence>
<dbReference type="KEGG" id="pmj:P9211_14261"/>
<feature type="transmembrane region" description="Helical" evidence="8">
    <location>
        <begin position="188"/>
        <end position="204"/>
    </location>
</feature>
<evidence type="ECO:0000256" key="1">
    <source>
        <dbReference type="ARBA" id="ARBA00004651"/>
    </source>
</evidence>
<organism evidence="10 11">
    <name type="scientific">Prochlorococcus marinus (strain MIT 9211)</name>
    <dbReference type="NCBI Taxonomy" id="93059"/>
    <lineage>
        <taxon>Bacteria</taxon>
        <taxon>Bacillati</taxon>
        <taxon>Cyanobacteriota</taxon>
        <taxon>Cyanophyceae</taxon>
        <taxon>Synechococcales</taxon>
        <taxon>Prochlorococcaceae</taxon>
        <taxon>Prochlorococcus</taxon>
    </lineage>
</organism>
<evidence type="ECO:0000313" key="11">
    <source>
        <dbReference type="Proteomes" id="UP000000788"/>
    </source>
</evidence>
<sequence>MIKKSLSSRIENIYSPICSYMKKLYAEKYFSILVIICICGFVGFVCLFNESTQSFFAHDEGLYARRAKLILDTGDWFAPFSKAHHKTIGSYWLIALSMKLFGLGEYSARIPSALFSVLSSIVVYKIGLEISNKRSAFISALILPSMPLWFQYSHYASPDMAFVFLNLFAIYMILRASSENNRQSNHQFFYWFLTGISFSLAFLIRSFLALLPIFALLPFICLSLRQQGRKKVYFLLGGMIIGFIPVIVSIFYAYNAYGSEAFLELFDFARRKSMGGNLFKGLFYYPIILIILSYPSGLISIFGFIRVNQYKNLKLRYLLSIFPLVILFALMVASTALSHYALMLIPWIAIASGIAIDSLISSELLKSYQFKKLCAYIFLLIGLSLMVILLFKITGLVSIDVLDKPIIISSFFVVSLVNISAGLVGIRGLNNHRNFSISIGLMVITQTILLTILYGIGILGNPNQEIKTFVREPFVNEILRSNTVYLIGVNRNTKVRTLMEFYLPNYQDYQKSLDQVKGNSYFMVSKDALLELLKFKKYSINKIAKYKEFFFIRVN</sequence>
<keyword evidence="4 10" id="KW-0808">Transferase</keyword>
<feature type="transmembrane region" description="Helical" evidence="8">
    <location>
        <begin position="406"/>
        <end position="426"/>
    </location>
</feature>
<evidence type="ECO:0000256" key="8">
    <source>
        <dbReference type="SAM" id="Phobius"/>
    </source>
</evidence>
<feature type="transmembrane region" description="Helical" evidence="8">
    <location>
        <begin position="106"/>
        <end position="124"/>
    </location>
</feature>
<keyword evidence="3" id="KW-0328">Glycosyltransferase</keyword>
<keyword evidence="2" id="KW-1003">Cell membrane</keyword>
<evidence type="ECO:0000256" key="7">
    <source>
        <dbReference type="ARBA" id="ARBA00023136"/>
    </source>
</evidence>
<proteinExistence type="predicted"/>
<dbReference type="AlphaFoldDB" id="A9BBZ5"/>
<keyword evidence="11" id="KW-1185">Reference proteome</keyword>
<keyword evidence="6 8" id="KW-1133">Transmembrane helix</keyword>
<feature type="transmembrane region" description="Helical" evidence="8">
    <location>
        <begin position="317"/>
        <end position="334"/>
    </location>
</feature>
<feature type="transmembrane region" description="Helical" evidence="8">
    <location>
        <begin position="340"/>
        <end position="361"/>
    </location>
</feature>
<protein>
    <submittedName>
        <fullName evidence="10">4-amino-4-deoxy-L-arabinose transferase and related glycosyltransferases of PMT family</fullName>
    </submittedName>
</protein>
<dbReference type="PANTHER" id="PTHR33908">
    <property type="entry name" value="MANNOSYLTRANSFERASE YKCB-RELATED"/>
    <property type="match status" value="1"/>
</dbReference>
<evidence type="ECO:0000256" key="6">
    <source>
        <dbReference type="ARBA" id="ARBA00022989"/>
    </source>
</evidence>
<dbReference type="Proteomes" id="UP000000788">
    <property type="component" value="Chromosome"/>
</dbReference>
<feature type="transmembrane region" description="Helical" evidence="8">
    <location>
        <begin position="373"/>
        <end position="394"/>
    </location>
</feature>
<reference evidence="10 11" key="1">
    <citation type="journal article" date="2007" name="PLoS Genet.">
        <title>Patterns and implications of gene gain and loss in the evolution of Prochlorococcus.</title>
        <authorList>
            <person name="Kettler G.C."/>
            <person name="Martiny A.C."/>
            <person name="Huang K."/>
            <person name="Zucker J."/>
            <person name="Coleman M.L."/>
            <person name="Rodrigue S."/>
            <person name="Chen F."/>
            <person name="Lapidus A."/>
            <person name="Ferriera S."/>
            <person name="Johnson J."/>
            <person name="Steglich C."/>
            <person name="Church G.M."/>
            <person name="Richardson P."/>
            <person name="Chisholm S.W."/>
        </authorList>
    </citation>
    <scope>NUCLEOTIDE SEQUENCE [LARGE SCALE GENOMIC DNA]</scope>
    <source>
        <strain evidence="11">MIT 9211</strain>
    </source>
</reference>
<dbReference type="InterPro" id="IPR050297">
    <property type="entry name" value="LipidA_mod_glycosyltrf_83"/>
</dbReference>
<keyword evidence="7 8" id="KW-0472">Membrane</keyword>
<comment type="subcellular location">
    <subcellularLocation>
        <location evidence="1">Cell membrane</location>
        <topology evidence="1">Multi-pass membrane protein</topology>
    </subcellularLocation>
</comment>
<feature type="transmembrane region" description="Helical" evidence="8">
    <location>
        <begin position="438"/>
        <end position="459"/>
    </location>
</feature>
<dbReference type="OrthoDB" id="517818at2"/>